<comment type="caution">
    <text evidence="1">The sequence shown here is derived from an EMBL/GenBank/DDBJ whole genome shotgun (WGS) entry which is preliminary data.</text>
</comment>
<dbReference type="OrthoDB" id="129101at2759"/>
<keyword evidence="2" id="KW-1185">Reference proteome</keyword>
<proteinExistence type="predicted"/>
<organism evidence="1 2">
    <name type="scientific">Phytophthora megakarya</name>
    <dbReference type="NCBI Taxonomy" id="4795"/>
    <lineage>
        <taxon>Eukaryota</taxon>
        <taxon>Sar</taxon>
        <taxon>Stramenopiles</taxon>
        <taxon>Oomycota</taxon>
        <taxon>Peronosporomycetes</taxon>
        <taxon>Peronosporales</taxon>
        <taxon>Peronosporaceae</taxon>
        <taxon>Phytophthora</taxon>
    </lineage>
</organism>
<evidence type="ECO:0000313" key="1">
    <source>
        <dbReference type="EMBL" id="OWZ00611.1"/>
    </source>
</evidence>
<dbReference type="AlphaFoldDB" id="A0A225V569"/>
<name>A0A225V569_9STRA</name>
<gene>
    <name evidence="1" type="ORF">PHMEG_00028157</name>
</gene>
<dbReference type="EMBL" id="NBNE01007474">
    <property type="protein sequence ID" value="OWZ00611.1"/>
    <property type="molecule type" value="Genomic_DNA"/>
</dbReference>
<dbReference type="Proteomes" id="UP000198211">
    <property type="component" value="Unassembled WGS sequence"/>
</dbReference>
<sequence length="354" mass="40780">MKSPSVVEEAEKRRKRGIVKCRAYRFRLKAEFDELRNQDTKLNQELSRLRKIRKEEKINRDATQTSAYLLWRDLAVRLGVERKHSEAQRKQLRFLVDNQDMYIGILREILSKKSCGLIPSIDCNEYGCNVNKYLPSALLDRYMQELEARFLQTDDVFNGLDPSSLYNVQHVVKQGSYGVVKHFYPKSKVVLPFSLSETASTMWKLGHRYFSDKERFLFHGVNDTANSFATSFVDTNVLETGEEFKRVQRLIARQFVQDDQIVIVWKVIFIGDGLLRGVRADETGWCRLKPSGDKWEPGTVIEMCAHRGLTGFDSSAPVESTITEFLDVLKENSRGILADLVDSLESILLEEHAN</sequence>
<reference evidence="2" key="1">
    <citation type="submission" date="2017-03" db="EMBL/GenBank/DDBJ databases">
        <title>Phytopthora megakarya and P. palmivora, two closely related causual agents of cacao black pod achieved similar genome size and gene model numbers by different mechanisms.</title>
        <authorList>
            <person name="Ali S."/>
            <person name="Shao J."/>
            <person name="Larry D.J."/>
            <person name="Kronmiller B."/>
            <person name="Shen D."/>
            <person name="Strem M.D."/>
            <person name="Melnick R.L."/>
            <person name="Guiltinan M.J."/>
            <person name="Tyler B.M."/>
            <person name="Meinhardt L.W."/>
            <person name="Bailey B.A."/>
        </authorList>
    </citation>
    <scope>NUCLEOTIDE SEQUENCE [LARGE SCALE GENOMIC DNA]</scope>
    <source>
        <strain evidence="2">zdho120</strain>
    </source>
</reference>
<evidence type="ECO:0008006" key="3">
    <source>
        <dbReference type="Google" id="ProtNLM"/>
    </source>
</evidence>
<protein>
    <recommendedName>
        <fullName evidence="3">M96 mating-specific protein</fullName>
    </recommendedName>
</protein>
<accession>A0A225V569</accession>
<evidence type="ECO:0000313" key="2">
    <source>
        <dbReference type="Proteomes" id="UP000198211"/>
    </source>
</evidence>